<reference evidence="2 3" key="1">
    <citation type="journal article" date="2019" name="Nat. Ecol. Evol.">
        <title>Megaphylogeny resolves global patterns of mushroom evolution.</title>
        <authorList>
            <person name="Varga T."/>
            <person name="Krizsan K."/>
            <person name="Foldi C."/>
            <person name="Dima B."/>
            <person name="Sanchez-Garcia M."/>
            <person name="Sanchez-Ramirez S."/>
            <person name="Szollosi G.J."/>
            <person name="Szarkandi J.G."/>
            <person name="Papp V."/>
            <person name="Albert L."/>
            <person name="Andreopoulos W."/>
            <person name="Angelini C."/>
            <person name="Antonin V."/>
            <person name="Barry K.W."/>
            <person name="Bougher N.L."/>
            <person name="Buchanan P."/>
            <person name="Buyck B."/>
            <person name="Bense V."/>
            <person name="Catcheside P."/>
            <person name="Chovatia M."/>
            <person name="Cooper J."/>
            <person name="Damon W."/>
            <person name="Desjardin D."/>
            <person name="Finy P."/>
            <person name="Geml J."/>
            <person name="Haridas S."/>
            <person name="Hughes K."/>
            <person name="Justo A."/>
            <person name="Karasinski D."/>
            <person name="Kautmanova I."/>
            <person name="Kiss B."/>
            <person name="Kocsube S."/>
            <person name="Kotiranta H."/>
            <person name="LaButti K.M."/>
            <person name="Lechner B.E."/>
            <person name="Liimatainen K."/>
            <person name="Lipzen A."/>
            <person name="Lukacs Z."/>
            <person name="Mihaltcheva S."/>
            <person name="Morgado L.N."/>
            <person name="Niskanen T."/>
            <person name="Noordeloos M.E."/>
            <person name="Ohm R.A."/>
            <person name="Ortiz-Santana B."/>
            <person name="Ovrebo C."/>
            <person name="Racz N."/>
            <person name="Riley R."/>
            <person name="Savchenko A."/>
            <person name="Shiryaev A."/>
            <person name="Soop K."/>
            <person name="Spirin V."/>
            <person name="Szebenyi C."/>
            <person name="Tomsovsky M."/>
            <person name="Tulloss R.E."/>
            <person name="Uehling J."/>
            <person name="Grigoriev I.V."/>
            <person name="Vagvolgyi C."/>
            <person name="Papp T."/>
            <person name="Martin F.M."/>
            <person name="Miettinen O."/>
            <person name="Hibbett D.S."/>
            <person name="Nagy L.G."/>
        </authorList>
    </citation>
    <scope>NUCLEOTIDE SEQUENCE [LARGE SCALE GENOMIC DNA]</scope>
    <source>
        <strain evidence="2 3">CBS 309.79</strain>
    </source>
</reference>
<organism evidence="2 3">
    <name type="scientific">Pterulicium gracile</name>
    <dbReference type="NCBI Taxonomy" id="1884261"/>
    <lineage>
        <taxon>Eukaryota</taxon>
        <taxon>Fungi</taxon>
        <taxon>Dikarya</taxon>
        <taxon>Basidiomycota</taxon>
        <taxon>Agaricomycotina</taxon>
        <taxon>Agaricomycetes</taxon>
        <taxon>Agaricomycetidae</taxon>
        <taxon>Agaricales</taxon>
        <taxon>Pleurotineae</taxon>
        <taxon>Pterulaceae</taxon>
        <taxon>Pterulicium</taxon>
    </lineage>
</organism>
<name>A0A5C3QT49_9AGAR</name>
<feature type="compositionally biased region" description="Acidic residues" evidence="1">
    <location>
        <begin position="507"/>
        <end position="531"/>
    </location>
</feature>
<gene>
    <name evidence="2" type="ORF">BDV98DRAFT_653810</name>
</gene>
<proteinExistence type="predicted"/>
<evidence type="ECO:0000313" key="3">
    <source>
        <dbReference type="Proteomes" id="UP000305067"/>
    </source>
</evidence>
<feature type="region of interest" description="Disordered" evidence="1">
    <location>
        <begin position="500"/>
        <end position="531"/>
    </location>
</feature>
<dbReference type="Proteomes" id="UP000305067">
    <property type="component" value="Unassembled WGS sequence"/>
</dbReference>
<dbReference type="EMBL" id="ML178817">
    <property type="protein sequence ID" value="TFL05186.1"/>
    <property type="molecule type" value="Genomic_DNA"/>
</dbReference>
<keyword evidence="3" id="KW-1185">Reference proteome</keyword>
<sequence length="531" mass="58885">MSLSSTKEESPALISHLPAEVTNTLAFNRDYPILVLPPEILPSILVEGEGPVGPELSWSARTPLTLVESGMQALEDSRARDSSSFGQEESLLSRLARCFPLCSQDRKVSAGRDGSVPSDMLATVMTSQRLRRLWVSFRHGSYTYEEEVTLMNEYIKFIPQEAPLLESIHLSTNYVIECYSLPQRILSTSMPALRHIHLDYCDVPWSSVPDAILELPQAHTVQLRHLTQMMITDTELPLSRLLNILDLPNLSSGTVGCTRMLESDASLQNEDSTARLASILDGYGVGLQSNSSTMWDTLSIVWDPIDWHHGKGKFAEYLVTLVGVLQVPGLQVLAVEQLKLRPPPNWSSFLGRHLSIHTLEVSWMPLLHAQAIIATLGPSKQVEDVGSTRTMCPSGKDSETEPSFPSDYLVLPMLKRVCLEGIPFKTRSKKFPRSPTLSSTVQDMLIHRCNYNAPLELLEFKECCDGLDIYCLTLLERVAGATCMDWDSDLGCSLYSIDESSQMTGSETEDEQGDNEDGDEDDEDDSGGESV</sequence>
<accession>A0A5C3QT49</accession>
<dbReference type="SUPFAM" id="SSF52047">
    <property type="entry name" value="RNI-like"/>
    <property type="match status" value="1"/>
</dbReference>
<evidence type="ECO:0000256" key="1">
    <source>
        <dbReference type="SAM" id="MobiDB-lite"/>
    </source>
</evidence>
<evidence type="ECO:0008006" key="4">
    <source>
        <dbReference type="Google" id="ProtNLM"/>
    </source>
</evidence>
<dbReference type="AlphaFoldDB" id="A0A5C3QT49"/>
<protein>
    <recommendedName>
        <fullName evidence="4">F-box domain-containing protein</fullName>
    </recommendedName>
</protein>
<evidence type="ECO:0000313" key="2">
    <source>
        <dbReference type="EMBL" id="TFL05186.1"/>
    </source>
</evidence>
<dbReference type="OrthoDB" id="3172239at2759"/>